<dbReference type="InterPro" id="IPR006047">
    <property type="entry name" value="GH13_cat_dom"/>
</dbReference>
<feature type="transmembrane region" description="Helical" evidence="13">
    <location>
        <begin position="21"/>
        <end position="44"/>
    </location>
</feature>
<feature type="domain" description="Glycosyl hydrolase family 13 catalytic" evidence="14">
    <location>
        <begin position="84"/>
        <end position="542"/>
    </location>
</feature>
<dbReference type="Gene3D" id="2.60.40.10">
    <property type="entry name" value="Immunoglobulins"/>
    <property type="match status" value="1"/>
</dbReference>
<evidence type="ECO:0000256" key="1">
    <source>
        <dbReference type="ARBA" id="ARBA00000548"/>
    </source>
</evidence>
<dbReference type="Gene3D" id="2.60.40.1130">
    <property type="entry name" value="Rab geranylgeranyltransferase alpha-subunit, insert domain"/>
    <property type="match status" value="1"/>
</dbReference>
<dbReference type="PANTHER" id="PTHR43002">
    <property type="entry name" value="GLYCOGEN DEBRANCHING ENZYME"/>
    <property type="match status" value="1"/>
</dbReference>
<organism evidence="15 16">
    <name type="scientific">Catellatospora bangladeshensis</name>
    <dbReference type="NCBI Taxonomy" id="310355"/>
    <lineage>
        <taxon>Bacteria</taxon>
        <taxon>Bacillati</taxon>
        <taxon>Actinomycetota</taxon>
        <taxon>Actinomycetes</taxon>
        <taxon>Micromonosporales</taxon>
        <taxon>Micromonosporaceae</taxon>
        <taxon>Catellatospora</taxon>
    </lineage>
</organism>
<keyword evidence="16" id="KW-1185">Reference proteome</keyword>
<dbReference type="InterPro" id="IPR005323">
    <property type="entry name" value="CBM41_pullulanase"/>
</dbReference>
<dbReference type="SUPFAM" id="SSF51445">
    <property type="entry name" value="(Trans)glycosidases"/>
    <property type="match status" value="2"/>
</dbReference>
<evidence type="ECO:0000256" key="5">
    <source>
        <dbReference type="ARBA" id="ARBA00022801"/>
    </source>
</evidence>
<gene>
    <name evidence="15" type="ORF">Cba03nite_30260</name>
</gene>
<dbReference type="Proteomes" id="UP000601223">
    <property type="component" value="Unassembled WGS sequence"/>
</dbReference>
<evidence type="ECO:0000256" key="7">
    <source>
        <dbReference type="ARBA" id="ARBA00023295"/>
    </source>
</evidence>
<comment type="caution">
    <text evidence="15">The sequence shown here is derived from an EMBL/GenBank/DDBJ whole genome shotgun (WGS) entry which is preliminary data.</text>
</comment>
<comment type="catalytic activity">
    <reaction evidence="8">
        <text>Hydrolysis of (1-&gt;6)-alpha-D-glucosidic linkages in pullulan, amylopectin and glycogen, and in the alpha- and beta-limit dextrins of amylopectin and glycogen.</text>
        <dbReference type="EC" id="3.2.1.41"/>
    </reaction>
</comment>
<dbReference type="EC" id="3.2.1.1" evidence="3"/>
<evidence type="ECO:0000256" key="4">
    <source>
        <dbReference type="ARBA" id="ARBA00022729"/>
    </source>
</evidence>
<dbReference type="Pfam" id="PF03714">
    <property type="entry name" value="PUD"/>
    <property type="match status" value="3"/>
</dbReference>
<dbReference type="CDD" id="cd10315">
    <property type="entry name" value="CBM41_pullulanase"/>
    <property type="match status" value="3"/>
</dbReference>
<evidence type="ECO:0000256" key="11">
    <source>
        <dbReference type="ARBA" id="ARBA00030238"/>
    </source>
</evidence>
<evidence type="ECO:0000256" key="13">
    <source>
        <dbReference type="SAM" id="Phobius"/>
    </source>
</evidence>
<dbReference type="Gene3D" id="3.20.20.80">
    <property type="entry name" value="Glycosidases"/>
    <property type="match status" value="2"/>
</dbReference>
<dbReference type="EMBL" id="BONF01000016">
    <property type="protein sequence ID" value="GIF81677.1"/>
    <property type="molecule type" value="Genomic_DNA"/>
</dbReference>
<comment type="catalytic activity">
    <reaction evidence="1">
        <text>Endohydrolysis of (1-&gt;4)-alpha-D-glucosidic linkages in polysaccharides containing three or more (1-&gt;4)-alpha-linked D-glucose units.</text>
        <dbReference type="EC" id="3.2.1.1"/>
    </reaction>
</comment>
<evidence type="ECO:0000256" key="12">
    <source>
        <dbReference type="ARBA" id="ARBA00031076"/>
    </source>
</evidence>
<protein>
    <recommendedName>
        <fullName evidence="11">1,4-alpha-D-glucan glucanohydrolase</fullName>
        <ecNumber evidence="3">3.2.1.1</ecNumber>
        <ecNumber evidence="9">3.2.1.41</ecNumber>
    </recommendedName>
    <alternativeName>
        <fullName evidence="10">Alpha-dextrin endo-1,6-alpha-glucosidase</fullName>
    </alternativeName>
    <alternativeName>
        <fullName evidence="12">Pullulan 6-glucanohydrolase</fullName>
    </alternativeName>
</protein>
<dbReference type="SMART" id="SM00642">
    <property type="entry name" value="Aamy"/>
    <property type="match status" value="1"/>
</dbReference>
<dbReference type="GO" id="GO:0004556">
    <property type="term" value="F:alpha-amylase activity"/>
    <property type="evidence" value="ECO:0007669"/>
    <property type="project" value="UniProtKB-EC"/>
</dbReference>
<evidence type="ECO:0000256" key="8">
    <source>
        <dbReference type="ARBA" id="ARBA00023965"/>
    </source>
</evidence>
<dbReference type="Pfam" id="PF00128">
    <property type="entry name" value="Alpha-amylase"/>
    <property type="match status" value="1"/>
</dbReference>
<dbReference type="Gene3D" id="2.60.40.1110">
    <property type="match status" value="3"/>
</dbReference>
<comment type="similarity">
    <text evidence="2">Belongs to the glycosyl hydrolase 13 family.</text>
</comment>
<dbReference type="GO" id="GO:0005975">
    <property type="term" value="P:carbohydrate metabolic process"/>
    <property type="evidence" value="ECO:0007669"/>
    <property type="project" value="InterPro"/>
</dbReference>
<accession>A0A8J3JB93</accession>
<name>A0A8J3JB93_9ACTN</name>
<dbReference type="GO" id="GO:0030246">
    <property type="term" value="F:carbohydrate binding"/>
    <property type="evidence" value="ECO:0007669"/>
    <property type="project" value="InterPro"/>
</dbReference>
<evidence type="ECO:0000259" key="14">
    <source>
        <dbReference type="SMART" id="SM00642"/>
    </source>
</evidence>
<evidence type="ECO:0000313" key="15">
    <source>
        <dbReference type="EMBL" id="GIF81677.1"/>
    </source>
</evidence>
<dbReference type="Pfam" id="PF02922">
    <property type="entry name" value="CBM_48"/>
    <property type="match status" value="1"/>
</dbReference>
<keyword evidence="6" id="KW-0106">Calcium</keyword>
<dbReference type="InterPro" id="IPR017853">
    <property type="entry name" value="GH"/>
</dbReference>
<keyword evidence="4" id="KW-0732">Signal</keyword>
<dbReference type="Pfam" id="PF17967">
    <property type="entry name" value="Pullulanase_N2"/>
    <property type="match status" value="1"/>
</dbReference>
<evidence type="ECO:0000256" key="10">
    <source>
        <dbReference type="ARBA" id="ARBA00029618"/>
    </source>
</evidence>
<dbReference type="InterPro" id="IPR013783">
    <property type="entry name" value="Ig-like_fold"/>
</dbReference>
<reference evidence="15 16" key="1">
    <citation type="submission" date="2021-01" db="EMBL/GenBank/DDBJ databases">
        <title>Whole genome shotgun sequence of Catellatospora bangladeshensis NBRC 107357.</title>
        <authorList>
            <person name="Komaki H."/>
            <person name="Tamura T."/>
        </authorList>
    </citation>
    <scope>NUCLEOTIDE SEQUENCE [LARGE SCALE GENOMIC DNA]</scope>
    <source>
        <strain evidence="15 16">NBRC 107357</strain>
    </source>
</reference>
<dbReference type="CDD" id="cd11341">
    <property type="entry name" value="AmyAc_Pullulanase_LD-like"/>
    <property type="match status" value="1"/>
</dbReference>
<dbReference type="InterPro" id="IPR013780">
    <property type="entry name" value="Glyco_hydro_b"/>
</dbReference>
<evidence type="ECO:0000256" key="9">
    <source>
        <dbReference type="ARBA" id="ARBA00024062"/>
    </source>
</evidence>
<keyword evidence="5" id="KW-0378">Hydrolase</keyword>
<dbReference type="NCBIfam" id="TIGR02103">
    <property type="entry name" value="pullul_strch"/>
    <property type="match status" value="1"/>
</dbReference>
<dbReference type="CDD" id="cd11339">
    <property type="entry name" value="AmyAc_bac_CMD_like_2"/>
    <property type="match status" value="1"/>
</dbReference>
<dbReference type="InterPro" id="IPR040671">
    <property type="entry name" value="Pullulanase_N2"/>
</dbReference>
<keyword evidence="13" id="KW-0472">Membrane</keyword>
<dbReference type="InterPro" id="IPR014756">
    <property type="entry name" value="Ig_E-set"/>
</dbReference>
<dbReference type="InterPro" id="IPR013784">
    <property type="entry name" value="Carb-bd-like_fold"/>
</dbReference>
<keyword evidence="13" id="KW-1133">Transmembrane helix</keyword>
<dbReference type="GO" id="GO:0051060">
    <property type="term" value="F:pullulanase activity"/>
    <property type="evidence" value="ECO:0007669"/>
    <property type="project" value="UniProtKB-EC"/>
</dbReference>
<dbReference type="InterPro" id="IPR011839">
    <property type="entry name" value="Pullul_strch"/>
</dbReference>
<dbReference type="SUPFAM" id="SSF51011">
    <property type="entry name" value="Glycosyl hydrolase domain"/>
    <property type="match status" value="2"/>
</dbReference>
<evidence type="ECO:0000256" key="3">
    <source>
        <dbReference type="ARBA" id="ARBA00012595"/>
    </source>
</evidence>
<evidence type="ECO:0000256" key="6">
    <source>
        <dbReference type="ARBA" id="ARBA00022837"/>
    </source>
</evidence>
<dbReference type="SUPFAM" id="SSF49452">
    <property type="entry name" value="Starch-binding domain-like"/>
    <property type="match status" value="3"/>
</dbReference>
<dbReference type="CDD" id="cd02860">
    <property type="entry name" value="E_set_Pullulanase"/>
    <property type="match status" value="1"/>
</dbReference>
<dbReference type="InterPro" id="IPR024561">
    <property type="entry name" value="Pullul_strch_C"/>
</dbReference>
<dbReference type="Gene3D" id="2.60.40.1180">
    <property type="entry name" value="Golgi alpha-mannosidase II"/>
    <property type="match status" value="2"/>
</dbReference>
<proteinExistence type="inferred from homology"/>
<keyword evidence="13" id="KW-0812">Transmembrane</keyword>
<evidence type="ECO:0000256" key="2">
    <source>
        <dbReference type="ARBA" id="ARBA00008061"/>
    </source>
</evidence>
<dbReference type="RefSeq" id="WP_203746253.1">
    <property type="nucleotide sequence ID" value="NZ_BONF01000016.1"/>
</dbReference>
<dbReference type="InterPro" id="IPR004193">
    <property type="entry name" value="Glyco_hydro_13_N"/>
</dbReference>
<dbReference type="SUPFAM" id="SSF81296">
    <property type="entry name" value="E set domains"/>
    <property type="match status" value="2"/>
</dbReference>
<dbReference type="EC" id="3.2.1.41" evidence="9"/>
<sequence>MAALRALVRTAAPLRGKPRNLRILLIGLLALVLTAAPIVVVRVLSGDGPAQWVEAGETYWQDEPAEAALAGAATPQRQAEQFYFVLPDRFANGDARNDRGGLSGDRLKTGLDKTDKGFYHGGDLAGVIDKLDYIQGLGTTAIWLAPVFKNRPVQGTGADASAGYHGYWITDFTQVDPHFGTNADLKRLVKLAHERGIKIYLDVIVNHTADVIAYEENQYSYVDKKTSPYADAQGRAFEDANYADGRNGFPQVDRTSMPYTPVFKNAADAKAKVPAWLNDPTMYHNRGDSTFSGENSTYGDFFGLDDLWTERPDVVRGMTKIYSDWIASTGIDGYRLDTAKHVNMEFWPQFSQGIASNARKAGKPDFFMFGEVYSADPAIMSSYVRQGQLQATLDFGFQAAAQGFVTGGSGQGLADLYAADGMYTARGADAYTLPTFLGNHDMGRIGTFIRNSGADADAALQRDRLAHELMFLTRGQPVVYSGDEQGFTGNGGDKDARQDMFATQVADYLDDDLLGTDRTHAADQYDTAHPLYRAIADLGALRQAHPALRDGVQLTRHAGDGVFAFSRLDRTSRTEYLVAANSGTAPKTVTVDTATAGAAFGQLYPAVGSGVTAGADGRVTITVPALSSIVLRADRAVPQAGDPQVSIVPADGTKVATRAAITAQVTGDPLATVSFAAQVGDGAWKLLGTANSAPYTVHHDLTGLAGGTTVRYKAVVRDGQGRTASAVSAITVASPAQAAQREYVLVHYQRADGDYDPWGLYTWGDVDGSMQHPWPQGQPFAGEDSYGRFAWVKVKPGATNMGFLVVNGSGNKDVEADRSVDPSRVGEIWLKSGDATIYPSRAAATGRADVHYRRGDGAYTGWGLHLWGDGLAAGAGTDWSSPRQPDGTDAFGAHWSVPVADATKPVNFIVHRGDEKDPNADLAVDLGVGEAWIASGDATVHPTRAAAERTAVLHYRRADGNYDGWGLHLWDGNANPVEWGSPMLPTGTDAFGAYWRIPLVEGATGVNYIVHKGDEKDLPADQRLDVATFGNEVWILSGQQAYLRPSVKGAALDIDLTKSSAHFLDRGTVAWNKHDTDGKVYDLVVAPNGGLSVVDGALAGEFTKIRLNASGGLSEAQRRKSPHLWAYGAFDVNASLATLKNALRGQLVVTESDHEGKLLSATGVQVPGVLDDVYAAARDVTLGPVYAKGKPSLALWTPTAKDVKLELFDTPSAAAQVVSMSRDDSTGVWKVSGSADWTGKYYRFKVTVWQPAKKEVVTASVTDPYSVALSANSTHSQLIDLAKLPKPAVKTPAWTGKAQIQELSVRDFSVADTTVPQEKRGTYAAFTDPQTAGMTHLKALADAGVSHLHLLPVFDFATIPEKRADQQQPACDLPSLPRDSSQQQDCVAAVAEKDGYNWGYDPLHYTVPEGGYATEPEGKARNAEFQSMVDGIHRSGLRVVLDVVYNHTSAAGDDPKSVLDRIVPGYYHRLLEDGAVATSTCCANTAPEHAMMGKLVVDSLVTWAKTYRVDGFRFDLMGHHPKQNLLDVREALDRLTLSRDGVDGKSILLYGEGWNFGEVANDARFEQATQANMAGTGIATFNDRLRDAVRGGGPFDGNPRIQGFASGLYTDPNGDAVNGTAAEQKARLLHQQDQIKVGLAGNLAGYTFTDSSGAKVSGAEVDYNGSPAGYTKAPGEAVTYVDAHDNEILFDALAYKLPQDTTAADRARMQVLALSTVVFSQGTGFVTAGSDLLRSKSLDRNSYNSGDWFNAIRWDCASGNGFGLGLPPKPDNESKWAYAKPLLADPALVPGCAAIDLAKDRFAELLRVRSSSPLFDLRTQAEVQQAVTFPLSGAAETPGVITMVLKKDGKTVVVVFNGTPSSVDQTVASLKYARLGLHPVLAGSVDPLVRQSAYAPATGTFTVPGRTVAVFVTR</sequence>
<evidence type="ECO:0000313" key="16">
    <source>
        <dbReference type="Proteomes" id="UP000601223"/>
    </source>
</evidence>
<keyword evidence="7" id="KW-0326">Glycosidase</keyword>
<dbReference type="Pfam" id="PF11852">
    <property type="entry name" value="Pullul_strch_C"/>
    <property type="match status" value="1"/>
</dbReference>